<evidence type="ECO:0008006" key="4">
    <source>
        <dbReference type="Google" id="ProtNLM"/>
    </source>
</evidence>
<gene>
    <name evidence="2" type="ORF">EHQ46_13265</name>
</gene>
<sequence length="197" mass="22996">MSLINLSLNRLNSCKLGITYFFGIFIFFHFNVFQCKEKESVSFQFCDNFNEALDCTEPKTENDIVFLDQSKFKKENPSFEDFGNFLYFTARETPGVHLEFSTPWNGMKADLFKSDYRAYLLYGSSKEKMEGNHLMPSKVVSFHYLGALLKEEFRHTGIASKPFQIDKLGEIHLTYIIEIPGQKPVVKERTLRLKWKP</sequence>
<dbReference type="EMBL" id="RQFU01000019">
    <property type="protein sequence ID" value="TGL18798.1"/>
    <property type="molecule type" value="Genomic_DNA"/>
</dbReference>
<dbReference type="Proteomes" id="UP000298200">
    <property type="component" value="Unassembled WGS sequence"/>
</dbReference>
<keyword evidence="3" id="KW-1185">Reference proteome</keyword>
<evidence type="ECO:0000313" key="3">
    <source>
        <dbReference type="Proteomes" id="UP000298200"/>
    </source>
</evidence>
<feature type="transmembrane region" description="Helical" evidence="1">
    <location>
        <begin position="12"/>
        <end position="30"/>
    </location>
</feature>
<organism evidence="2 3">
    <name type="scientific">Leptospira yanagawae</name>
    <dbReference type="NCBI Taxonomy" id="293069"/>
    <lineage>
        <taxon>Bacteria</taxon>
        <taxon>Pseudomonadati</taxon>
        <taxon>Spirochaetota</taxon>
        <taxon>Spirochaetia</taxon>
        <taxon>Leptospirales</taxon>
        <taxon>Leptospiraceae</taxon>
        <taxon>Leptospira</taxon>
    </lineage>
</organism>
<protein>
    <recommendedName>
        <fullName evidence="4">Lipoprotein</fullName>
    </recommendedName>
</protein>
<comment type="caution">
    <text evidence="2">The sequence shown here is derived from an EMBL/GenBank/DDBJ whole genome shotgun (WGS) entry which is preliminary data.</text>
</comment>
<evidence type="ECO:0000313" key="2">
    <source>
        <dbReference type="EMBL" id="TGL18798.1"/>
    </source>
</evidence>
<accession>A0ABY2LYQ9</accession>
<name>A0ABY2LYQ9_9LEPT</name>
<keyword evidence="1" id="KW-0472">Membrane</keyword>
<proteinExistence type="predicted"/>
<evidence type="ECO:0000256" key="1">
    <source>
        <dbReference type="SAM" id="Phobius"/>
    </source>
</evidence>
<keyword evidence="1" id="KW-1133">Transmembrane helix</keyword>
<reference evidence="3" key="1">
    <citation type="journal article" date="2019" name="PLoS Negl. Trop. Dis.">
        <title>Revisiting the worldwide diversity of Leptospira species in the environment.</title>
        <authorList>
            <person name="Vincent A.T."/>
            <person name="Schiettekatte O."/>
            <person name="Bourhy P."/>
            <person name="Veyrier F.J."/>
            <person name="Picardeau M."/>
        </authorList>
    </citation>
    <scope>NUCLEOTIDE SEQUENCE [LARGE SCALE GENOMIC DNA]</scope>
    <source>
        <strain evidence="3">201800272</strain>
    </source>
</reference>
<keyword evidence="1" id="KW-0812">Transmembrane</keyword>